<dbReference type="AlphaFoldDB" id="A0AA39MGL6"/>
<accession>A0AA39MGL6</accession>
<sequence>MSPQISVQSSTHRYIVYFAMATAAAHLVSKEMMTPRAAVEKENPAETMYRLEKLEAQLAHAYGMSGDIDSVEVFGETKARAFTQEDASSLAAVKDLYTLYQLRVLASSAKLPLSSNPETPQHNALTPFEFVSYWSKLASID</sequence>
<dbReference type="Proteomes" id="UP001175226">
    <property type="component" value="Unassembled WGS sequence"/>
</dbReference>
<protein>
    <submittedName>
        <fullName evidence="1">Uncharacterized protein</fullName>
    </submittedName>
</protein>
<evidence type="ECO:0000313" key="2">
    <source>
        <dbReference type="Proteomes" id="UP001175226"/>
    </source>
</evidence>
<organism evidence="1 2">
    <name type="scientific">Armillaria borealis</name>
    <dbReference type="NCBI Taxonomy" id="47425"/>
    <lineage>
        <taxon>Eukaryota</taxon>
        <taxon>Fungi</taxon>
        <taxon>Dikarya</taxon>
        <taxon>Basidiomycota</taxon>
        <taxon>Agaricomycotina</taxon>
        <taxon>Agaricomycetes</taxon>
        <taxon>Agaricomycetidae</taxon>
        <taxon>Agaricales</taxon>
        <taxon>Marasmiineae</taxon>
        <taxon>Physalacriaceae</taxon>
        <taxon>Armillaria</taxon>
    </lineage>
</organism>
<evidence type="ECO:0000313" key="1">
    <source>
        <dbReference type="EMBL" id="KAK0432994.1"/>
    </source>
</evidence>
<proteinExistence type="predicted"/>
<name>A0AA39MGL6_9AGAR</name>
<reference evidence="1" key="1">
    <citation type="submission" date="2023-06" db="EMBL/GenBank/DDBJ databases">
        <authorList>
            <consortium name="Lawrence Berkeley National Laboratory"/>
            <person name="Ahrendt S."/>
            <person name="Sahu N."/>
            <person name="Indic B."/>
            <person name="Wong-Bajracharya J."/>
            <person name="Merenyi Z."/>
            <person name="Ke H.-M."/>
            <person name="Monk M."/>
            <person name="Kocsube S."/>
            <person name="Drula E."/>
            <person name="Lipzen A."/>
            <person name="Balint B."/>
            <person name="Henrissat B."/>
            <person name="Andreopoulos B."/>
            <person name="Martin F.M."/>
            <person name="Harder C.B."/>
            <person name="Rigling D."/>
            <person name="Ford K.L."/>
            <person name="Foster G.D."/>
            <person name="Pangilinan J."/>
            <person name="Papanicolaou A."/>
            <person name="Barry K."/>
            <person name="LaButti K."/>
            <person name="Viragh M."/>
            <person name="Koriabine M."/>
            <person name="Yan M."/>
            <person name="Riley R."/>
            <person name="Champramary S."/>
            <person name="Plett K.L."/>
            <person name="Tsai I.J."/>
            <person name="Slot J."/>
            <person name="Sipos G."/>
            <person name="Plett J."/>
            <person name="Nagy L.G."/>
            <person name="Grigoriev I.V."/>
        </authorList>
    </citation>
    <scope>NUCLEOTIDE SEQUENCE</scope>
    <source>
        <strain evidence="1">FPL87.14</strain>
    </source>
</reference>
<keyword evidence="2" id="KW-1185">Reference proteome</keyword>
<dbReference type="EMBL" id="JAUEPT010000086">
    <property type="protein sequence ID" value="KAK0432994.1"/>
    <property type="molecule type" value="Genomic_DNA"/>
</dbReference>
<gene>
    <name evidence="1" type="ORF">EV421DRAFT_2040375</name>
</gene>
<comment type="caution">
    <text evidence="1">The sequence shown here is derived from an EMBL/GenBank/DDBJ whole genome shotgun (WGS) entry which is preliminary data.</text>
</comment>